<keyword evidence="3" id="KW-1185">Reference proteome</keyword>
<protein>
    <submittedName>
        <fullName evidence="2">Uncharacterized protein</fullName>
    </submittedName>
</protein>
<gene>
    <name evidence="2" type="ORF">GUJ93_ZPchr0014g47283</name>
</gene>
<sequence length="108" mass="11902">MKAGLPCCSIDMLMAKERISPPNLHGPDFIQTGSQVFPCGGKTLGIMLVSVFLVLVLSVYCPEQSFLYSPMPPTHSSHQKAITSMLLLSLFPFVQNCQYSFVLCTRCL</sequence>
<evidence type="ECO:0000313" key="2">
    <source>
        <dbReference type="EMBL" id="KAG8082284.1"/>
    </source>
</evidence>
<reference evidence="2" key="2">
    <citation type="submission" date="2021-02" db="EMBL/GenBank/DDBJ databases">
        <authorList>
            <person name="Kimball J.A."/>
            <person name="Haas M.W."/>
            <person name="Macchietto M."/>
            <person name="Kono T."/>
            <person name="Duquette J."/>
            <person name="Shao M."/>
        </authorList>
    </citation>
    <scope>NUCLEOTIDE SEQUENCE</scope>
    <source>
        <tissue evidence="2">Fresh leaf tissue</tissue>
    </source>
</reference>
<dbReference type="Proteomes" id="UP000729402">
    <property type="component" value="Unassembled WGS sequence"/>
</dbReference>
<keyword evidence="1" id="KW-0472">Membrane</keyword>
<evidence type="ECO:0000256" key="1">
    <source>
        <dbReference type="SAM" id="Phobius"/>
    </source>
</evidence>
<dbReference type="EMBL" id="JAAALK010000086">
    <property type="protein sequence ID" value="KAG8082284.1"/>
    <property type="molecule type" value="Genomic_DNA"/>
</dbReference>
<evidence type="ECO:0000313" key="3">
    <source>
        <dbReference type="Proteomes" id="UP000729402"/>
    </source>
</evidence>
<keyword evidence="1" id="KW-0812">Transmembrane</keyword>
<dbReference type="AlphaFoldDB" id="A0A8J5THC0"/>
<name>A0A8J5THC0_ZIZPA</name>
<comment type="caution">
    <text evidence="2">The sequence shown here is derived from an EMBL/GenBank/DDBJ whole genome shotgun (WGS) entry which is preliminary data.</text>
</comment>
<accession>A0A8J5THC0</accession>
<keyword evidence="1" id="KW-1133">Transmembrane helix</keyword>
<organism evidence="2 3">
    <name type="scientific">Zizania palustris</name>
    <name type="common">Northern wild rice</name>
    <dbReference type="NCBI Taxonomy" id="103762"/>
    <lineage>
        <taxon>Eukaryota</taxon>
        <taxon>Viridiplantae</taxon>
        <taxon>Streptophyta</taxon>
        <taxon>Embryophyta</taxon>
        <taxon>Tracheophyta</taxon>
        <taxon>Spermatophyta</taxon>
        <taxon>Magnoliopsida</taxon>
        <taxon>Liliopsida</taxon>
        <taxon>Poales</taxon>
        <taxon>Poaceae</taxon>
        <taxon>BOP clade</taxon>
        <taxon>Oryzoideae</taxon>
        <taxon>Oryzeae</taxon>
        <taxon>Zizaniinae</taxon>
        <taxon>Zizania</taxon>
    </lineage>
</organism>
<reference evidence="2" key="1">
    <citation type="journal article" date="2021" name="bioRxiv">
        <title>Whole Genome Assembly and Annotation of Northern Wild Rice, Zizania palustris L., Supports a Whole Genome Duplication in the Zizania Genus.</title>
        <authorList>
            <person name="Haas M."/>
            <person name="Kono T."/>
            <person name="Macchietto M."/>
            <person name="Millas R."/>
            <person name="McGilp L."/>
            <person name="Shao M."/>
            <person name="Duquette J."/>
            <person name="Hirsch C.N."/>
            <person name="Kimball J."/>
        </authorList>
    </citation>
    <scope>NUCLEOTIDE SEQUENCE</scope>
    <source>
        <tissue evidence="2">Fresh leaf tissue</tissue>
    </source>
</reference>
<feature type="transmembrane region" description="Helical" evidence="1">
    <location>
        <begin position="44"/>
        <end position="61"/>
    </location>
</feature>
<proteinExistence type="predicted"/>